<feature type="binding site" evidence="8">
    <location>
        <position position="671"/>
    </location>
    <ligand>
        <name>Ca(2+)</name>
        <dbReference type="ChEBI" id="CHEBI:29108"/>
    </ligand>
</feature>
<evidence type="ECO:0000256" key="1">
    <source>
        <dbReference type="ARBA" id="ARBA00004239"/>
    </source>
</evidence>
<evidence type="ECO:0000313" key="10">
    <source>
        <dbReference type="EMBL" id="KAF7316883.1"/>
    </source>
</evidence>
<dbReference type="GO" id="GO:0005576">
    <property type="term" value="C:extracellular region"/>
    <property type="evidence" value="ECO:0007669"/>
    <property type="project" value="UniProtKB-SubCell"/>
</dbReference>
<dbReference type="GO" id="GO:0006508">
    <property type="term" value="P:proteolysis"/>
    <property type="evidence" value="ECO:0007669"/>
    <property type="project" value="UniProtKB-KW"/>
</dbReference>
<feature type="binding site" evidence="8">
    <location>
        <position position="689"/>
    </location>
    <ligand>
        <name>Ca(2+)</name>
        <dbReference type="ChEBI" id="CHEBI:29108"/>
    </ligand>
</feature>
<dbReference type="Gene3D" id="3.40.50.200">
    <property type="entry name" value="Peptidase S8/S53 domain"/>
    <property type="match status" value="1"/>
</dbReference>
<keyword evidence="3 8" id="KW-0479">Metal-binding</keyword>
<dbReference type="SUPFAM" id="SSF54285">
    <property type="entry name" value="MoaD/ThiS"/>
    <property type="match status" value="1"/>
</dbReference>
<evidence type="ECO:0000256" key="2">
    <source>
        <dbReference type="ARBA" id="ARBA00022670"/>
    </source>
</evidence>
<dbReference type="EMBL" id="JACAZE010000005">
    <property type="protein sequence ID" value="KAF7316883.1"/>
    <property type="molecule type" value="Genomic_DNA"/>
</dbReference>
<dbReference type="PANTHER" id="PTHR14218:SF10">
    <property type="entry name" value="PEPTIDASE S53 DOMAIN-CONTAINING PROTEIN"/>
    <property type="match status" value="1"/>
</dbReference>
<name>A0A8H6TFR1_MYCCL</name>
<dbReference type="Proteomes" id="UP000613580">
    <property type="component" value="Unassembled WGS sequence"/>
</dbReference>
<dbReference type="SUPFAM" id="SSF54897">
    <property type="entry name" value="Protease propeptides/inhibitors"/>
    <property type="match status" value="1"/>
</dbReference>
<dbReference type="SUPFAM" id="SSF52743">
    <property type="entry name" value="Subtilisin-like"/>
    <property type="match status" value="1"/>
</dbReference>
<dbReference type="InterPro" id="IPR050819">
    <property type="entry name" value="Tripeptidyl-peptidase_I"/>
</dbReference>
<comment type="subcellular location">
    <subcellularLocation>
        <location evidence="1">Secreted</location>
        <location evidence="1">Extracellular space</location>
    </subcellularLocation>
</comment>
<organism evidence="10 11">
    <name type="scientific">Mycena chlorophos</name>
    <name type="common">Agaric fungus</name>
    <name type="synonym">Agaricus chlorophos</name>
    <dbReference type="NCBI Taxonomy" id="658473"/>
    <lineage>
        <taxon>Eukaryota</taxon>
        <taxon>Fungi</taxon>
        <taxon>Dikarya</taxon>
        <taxon>Basidiomycota</taxon>
        <taxon>Agaricomycotina</taxon>
        <taxon>Agaricomycetes</taxon>
        <taxon>Agaricomycetidae</taxon>
        <taxon>Agaricales</taxon>
        <taxon>Marasmiineae</taxon>
        <taxon>Mycenaceae</taxon>
        <taxon>Mycena</taxon>
    </lineage>
</organism>
<dbReference type="PROSITE" id="PS51695">
    <property type="entry name" value="SEDOLISIN"/>
    <property type="match status" value="1"/>
</dbReference>
<keyword evidence="11" id="KW-1185">Reference proteome</keyword>
<evidence type="ECO:0000256" key="7">
    <source>
        <dbReference type="ARBA" id="ARBA00023145"/>
    </source>
</evidence>
<dbReference type="InterPro" id="IPR030400">
    <property type="entry name" value="Sedolisin_dom"/>
</dbReference>
<feature type="domain" description="Peptidase S53" evidence="9">
    <location>
        <begin position="356"/>
        <end position="710"/>
    </location>
</feature>
<dbReference type="SMART" id="SM00944">
    <property type="entry name" value="Pro-kuma_activ"/>
    <property type="match status" value="1"/>
</dbReference>
<evidence type="ECO:0000259" key="9">
    <source>
        <dbReference type="PROSITE" id="PS51695"/>
    </source>
</evidence>
<feature type="active site" description="Charge relay system" evidence="8">
    <location>
        <position position="432"/>
    </location>
</feature>
<keyword evidence="2 8" id="KW-0645">Protease</keyword>
<dbReference type="Gene3D" id="3.10.20.30">
    <property type="match status" value="1"/>
</dbReference>
<keyword evidence="5 8" id="KW-0720">Serine protease</keyword>
<dbReference type="CDD" id="cd04056">
    <property type="entry name" value="Peptidases_S53"/>
    <property type="match status" value="1"/>
</dbReference>
<keyword evidence="4 8" id="KW-0378">Hydrolase</keyword>
<dbReference type="AlphaFoldDB" id="A0A8H6TFR1"/>
<dbReference type="InterPro" id="IPR012675">
    <property type="entry name" value="Beta-grasp_dom_sf"/>
</dbReference>
<evidence type="ECO:0000256" key="3">
    <source>
        <dbReference type="ARBA" id="ARBA00022723"/>
    </source>
</evidence>
<dbReference type="OrthoDB" id="409122at2759"/>
<comment type="caution">
    <text evidence="10">The sequence shown here is derived from an EMBL/GenBank/DDBJ whole genome shotgun (WGS) entry which is preliminary data.</text>
</comment>
<feature type="binding site" evidence="8">
    <location>
        <position position="670"/>
    </location>
    <ligand>
        <name>Ca(2+)</name>
        <dbReference type="ChEBI" id="CHEBI:29108"/>
    </ligand>
</feature>
<evidence type="ECO:0000256" key="5">
    <source>
        <dbReference type="ARBA" id="ARBA00022825"/>
    </source>
</evidence>
<dbReference type="GO" id="GO:0004252">
    <property type="term" value="F:serine-type endopeptidase activity"/>
    <property type="evidence" value="ECO:0007669"/>
    <property type="project" value="UniProtKB-UniRule"/>
</dbReference>
<feature type="active site" description="Charge relay system" evidence="8">
    <location>
        <position position="436"/>
    </location>
</feature>
<feature type="active site" description="Charge relay system" evidence="8">
    <location>
        <position position="629"/>
    </location>
</feature>
<dbReference type="GO" id="GO:0008240">
    <property type="term" value="F:tripeptidyl-peptidase activity"/>
    <property type="evidence" value="ECO:0007669"/>
    <property type="project" value="UniProtKB-EC"/>
</dbReference>
<comment type="cofactor">
    <cofactor evidence="8">
        <name>Ca(2+)</name>
        <dbReference type="ChEBI" id="CHEBI:29108"/>
    </cofactor>
    <text evidence="8">Binds 1 Ca(2+) ion per subunit.</text>
</comment>
<dbReference type="GO" id="GO:0046872">
    <property type="term" value="F:metal ion binding"/>
    <property type="evidence" value="ECO:0007669"/>
    <property type="project" value="UniProtKB-UniRule"/>
</dbReference>
<accession>A0A8H6TFR1</accession>
<dbReference type="InterPro" id="IPR015366">
    <property type="entry name" value="S53_propep"/>
</dbReference>
<protein>
    <submittedName>
        <fullName evidence="10">Family S53 protease</fullName>
    </submittedName>
</protein>
<evidence type="ECO:0000256" key="4">
    <source>
        <dbReference type="ARBA" id="ARBA00022801"/>
    </source>
</evidence>
<evidence type="ECO:0000256" key="8">
    <source>
        <dbReference type="PROSITE-ProRule" id="PRU01032"/>
    </source>
</evidence>
<dbReference type="Pfam" id="PF09286">
    <property type="entry name" value="Pro-kuma_activ"/>
    <property type="match status" value="1"/>
</dbReference>
<dbReference type="PANTHER" id="PTHR14218">
    <property type="entry name" value="PROTEASE S8 TRIPEPTIDYL PEPTIDASE I CLN2"/>
    <property type="match status" value="1"/>
</dbReference>
<proteinExistence type="predicted"/>
<feature type="binding site" evidence="8">
    <location>
        <position position="691"/>
    </location>
    <ligand>
        <name>Ca(2+)</name>
        <dbReference type="ChEBI" id="CHEBI:29108"/>
    </ligand>
</feature>
<evidence type="ECO:0000256" key="6">
    <source>
        <dbReference type="ARBA" id="ARBA00022837"/>
    </source>
</evidence>
<keyword evidence="6 8" id="KW-0106">Calcium</keyword>
<dbReference type="CDD" id="cd11377">
    <property type="entry name" value="Pro-peptidase_S53"/>
    <property type="match status" value="1"/>
</dbReference>
<dbReference type="InterPro" id="IPR016155">
    <property type="entry name" value="Mopterin_synth/thiamin_S_b"/>
</dbReference>
<keyword evidence="7" id="KW-0865">Zymogen</keyword>
<gene>
    <name evidence="10" type="ORF">HMN09_00422200</name>
</gene>
<evidence type="ECO:0000313" key="11">
    <source>
        <dbReference type="Proteomes" id="UP000613580"/>
    </source>
</evidence>
<dbReference type="InterPro" id="IPR036852">
    <property type="entry name" value="Peptidase_S8/S53_dom_sf"/>
</dbReference>
<reference evidence="10" key="1">
    <citation type="submission" date="2020-05" db="EMBL/GenBank/DDBJ databases">
        <title>Mycena genomes resolve the evolution of fungal bioluminescence.</title>
        <authorList>
            <person name="Tsai I.J."/>
        </authorList>
    </citation>
    <scope>NUCLEOTIDE SEQUENCE</scope>
    <source>
        <strain evidence="10">110903Hualien_Pintung</strain>
    </source>
</reference>
<sequence length="710" mass="74435">MVDIRVLYFAAASTATGLNEESISVPDGLRLSELAAILVERHAKATELAAILTGSQWSVDAEMADEPEAWWLRRRSPDINAKRWVREGGTFVAETAYVFFHALLTVISSLWLPTRSLPSPRLGSVAIRHMLHQATMHATQGTSTSGDAMSVSTLFLASLASLAAAGPAIQNFVVQDSLSAAPSTFTKTGVTPDSQLLTLRIALPSNDFAGLEAALFDVSTPSSANYGEHLSKEQVNAFVAPSTEATSAVQAWLASYDLTATAVSSAGDWLSLTVPVSTANEMLAAKYENFVHASGKTIARTLSFSLPADVAPFIQAIHPTTTFNNPESRGPTLSDVKAEDKTPSVTVDATSSCSRTITPACVQSLYSIPTTPATESDNIIAVAGFIGQYAQSADLKTFLKDYRTDISDTTTFTLKTLDGGSNPQKASDAGLEANLDVQMTVGLATDVPVWFVSVGTDYQDGDLEGFLDIVNYLSDQDTIPQVMTTSYGENETDMTKKLAFKLCEAYAAMGARGTSILFASGDGGVEGGQDQSCRTYQAAFPAGCPYLTAVGATQGVPETAADFSSGGFSNYWGAPSYQTDAVEAFLTAQGNTNKGLFNASGRGYPDVSAAGVSVEIVSGGEKQPVDGTSCASPIFASVIGLINDKLIAAGNSPLGFLNPWLYANPDMLNDITSGSNPGCGAAGFTARSGWDPISGLGSPSYKKMLTAAGL</sequence>